<dbReference type="AlphaFoldDB" id="A0A4C2E8R4"/>
<organism evidence="9 10">
    <name type="scientific">Zygosaccharomyces mellis</name>
    <dbReference type="NCBI Taxonomy" id="42258"/>
    <lineage>
        <taxon>Eukaryota</taxon>
        <taxon>Fungi</taxon>
        <taxon>Dikarya</taxon>
        <taxon>Ascomycota</taxon>
        <taxon>Saccharomycotina</taxon>
        <taxon>Saccharomycetes</taxon>
        <taxon>Saccharomycetales</taxon>
        <taxon>Saccharomycetaceae</taxon>
        <taxon>Zygosaccharomyces</taxon>
    </lineage>
</organism>
<evidence type="ECO:0000256" key="2">
    <source>
        <dbReference type="ARBA" id="ARBA00022448"/>
    </source>
</evidence>
<dbReference type="InterPro" id="IPR023213">
    <property type="entry name" value="CAT-like_dom_sf"/>
</dbReference>
<keyword evidence="3" id="KW-0808">Transferase</keyword>
<evidence type="ECO:0000256" key="7">
    <source>
        <dbReference type="SAM" id="MobiDB-lite"/>
    </source>
</evidence>
<feature type="compositionally biased region" description="Low complexity" evidence="7">
    <location>
        <begin position="780"/>
        <end position="793"/>
    </location>
</feature>
<dbReference type="OrthoDB" id="240216at2759"/>
<dbReference type="GO" id="GO:0004092">
    <property type="term" value="F:carnitine O-acetyltransferase activity"/>
    <property type="evidence" value="ECO:0007669"/>
    <property type="project" value="TreeGrafter"/>
</dbReference>
<comment type="similarity">
    <text evidence="1">Belongs to the carnitine/choline acetyltransferase family.</text>
</comment>
<keyword evidence="10" id="KW-1185">Reference proteome</keyword>
<dbReference type="Proteomes" id="UP000301737">
    <property type="component" value="Unassembled WGS sequence"/>
</dbReference>
<name>A0A4C2E8R4_9SACH</name>
<dbReference type="InterPro" id="IPR000542">
    <property type="entry name" value="Carn_acyl_trans"/>
</dbReference>
<dbReference type="Pfam" id="PF00755">
    <property type="entry name" value="Carn_acyltransf"/>
    <property type="match status" value="1"/>
</dbReference>
<dbReference type="Gene3D" id="3.30.559.10">
    <property type="entry name" value="Chloramphenicol acetyltransferase-like domain"/>
    <property type="match status" value="1"/>
</dbReference>
<feature type="region of interest" description="Disordered" evidence="7">
    <location>
        <begin position="776"/>
        <end position="820"/>
    </location>
</feature>
<accession>A0A4C2E8R4</accession>
<sequence length="853" mass="97238">MLPIEKLNEDNTYTLEYESSLTHLPFPSVRRTLEQLRDSLKPLYFSDGYYRPPMDLEKLQDFNHAIHDFLNSKLCEKLQSTLEHFHAFRNCYLDNLHLEVNNNPTKELENDVLPRNPLLLLENDILPRVSQVNRSAVLVHAALRFISALKKQVLPPDRDNGTGLPLNMSSYENLFGATRCPVLGIDEVENFDLNQPLPDSDLERTYVIDRDEEDNIKNNNEPPANDDFAGSGITIEKYHDSRHLLIISRGQYYAVEVLDNDGSVIYDPTNLMKVFDYILEDSIKNKNSSGSTALGSLTSYSFRNWKYARKRLERKFPDQLHLIDSALFVLVLDHSSFKDDEITTNNNELEILENSEENYMAKSVRGLKRLFYGTSILNCHGHQTGSCVSRWYDKLQLVITEDSEASVIWDSFTCDGSAVLRFTSETYTESILRLAREVNLGDAQFSLWPSITYSSAQSSSNNKTLEADPVKITRKIEWKFSDILNTHIHLSETKLADLISRYDIFRVSIPFGCKDANIWDVKPDAMIQIALQLAHFALYGKMIYGVEPVSTRSFKNSRSCYIDIQSAELLELCREFITNSLDEVSKLNKFLKCCNLHTQKVKTSKVGDGFEKHFNVLRYLFKFSEHYGIYLDSKDKEIGKRIFESPILAPFLVPEFLVANCGNAATTAFAITPNSANGFGVGYIIKDDSCDLTVISQFRQGGRLMFMLNWVLSEFSRIWKENVTSSPGKGTGYRISPVVDKLYEMDNALKHIQGPDKSISGYGFFDLHPNWDSPNISKVNSTNNSSLHLSSLDDSNDKSPRESQFNHSSTTPSVLTEKEKHDIGFQIKSFKKFEDPSWKLSERDMVDAPPNPT</sequence>
<dbReference type="PROSITE" id="PS00440">
    <property type="entry name" value="ACYLTRANSF_C_2"/>
    <property type="match status" value="1"/>
</dbReference>
<protein>
    <recommendedName>
        <fullName evidence="8">Choline/carnitine acyltransferase domain-containing protein</fullName>
    </recommendedName>
</protein>
<evidence type="ECO:0000256" key="3">
    <source>
        <dbReference type="ARBA" id="ARBA00022679"/>
    </source>
</evidence>
<dbReference type="InterPro" id="IPR042572">
    <property type="entry name" value="Carn_acyl_trans_N"/>
</dbReference>
<evidence type="ECO:0000256" key="1">
    <source>
        <dbReference type="ARBA" id="ARBA00005232"/>
    </source>
</evidence>
<dbReference type="InterPro" id="IPR042231">
    <property type="entry name" value="Cho/carn_acyl_trans_2"/>
</dbReference>
<dbReference type="Gene3D" id="3.30.559.70">
    <property type="entry name" value="Choline/Carnitine o-acyltransferase, domain 2"/>
    <property type="match status" value="1"/>
</dbReference>
<evidence type="ECO:0000313" key="9">
    <source>
        <dbReference type="EMBL" id="GCF00204.1"/>
    </source>
</evidence>
<keyword evidence="4" id="KW-0276">Fatty acid metabolism</keyword>
<dbReference type="Gene3D" id="1.10.275.20">
    <property type="entry name" value="Choline/Carnitine o-acyltransferase"/>
    <property type="match status" value="1"/>
</dbReference>
<reference evidence="9 10" key="1">
    <citation type="submission" date="2019-01" db="EMBL/GenBank/DDBJ databases">
        <title>Draft Genome Sequencing of Zygosaccharomyces mellis Ca-7.</title>
        <authorList>
            <person name="Shiwa Y."/>
            <person name="Kanesaki Y."/>
            <person name="Ishige T."/>
            <person name="Mura K."/>
            <person name="Hori T."/>
            <person name="Tamura T."/>
        </authorList>
    </citation>
    <scope>NUCLEOTIDE SEQUENCE [LARGE SCALE GENOMIC DNA]</scope>
    <source>
        <strain evidence="9 10">Ca-7</strain>
    </source>
</reference>
<proteinExistence type="inferred from homology"/>
<evidence type="ECO:0000256" key="6">
    <source>
        <dbReference type="ARBA" id="ARBA00023315"/>
    </source>
</evidence>
<evidence type="ECO:0000256" key="4">
    <source>
        <dbReference type="ARBA" id="ARBA00022832"/>
    </source>
</evidence>
<evidence type="ECO:0000256" key="5">
    <source>
        <dbReference type="ARBA" id="ARBA00023098"/>
    </source>
</evidence>
<dbReference type="GO" id="GO:0009437">
    <property type="term" value="P:carnitine metabolic process"/>
    <property type="evidence" value="ECO:0007669"/>
    <property type="project" value="TreeGrafter"/>
</dbReference>
<feature type="compositionally biased region" description="Polar residues" evidence="7">
    <location>
        <begin position="802"/>
        <end position="814"/>
    </location>
</feature>
<keyword evidence="2" id="KW-0813">Transport</keyword>
<dbReference type="GO" id="GO:0006631">
    <property type="term" value="P:fatty acid metabolic process"/>
    <property type="evidence" value="ECO:0007669"/>
    <property type="project" value="UniProtKB-KW"/>
</dbReference>
<dbReference type="PANTHER" id="PTHR22589:SF48">
    <property type="entry name" value="CARNITINE O-ACETYLTRANSFERASE YAT2"/>
    <property type="match status" value="1"/>
</dbReference>
<feature type="domain" description="Choline/carnitine acyltransferase" evidence="8">
    <location>
        <begin position="24"/>
        <end position="697"/>
    </location>
</feature>
<gene>
    <name evidence="9" type="ORF">ZYGM_002075</name>
</gene>
<evidence type="ECO:0000259" key="8">
    <source>
        <dbReference type="Pfam" id="PF00755"/>
    </source>
</evidence>
<evidence type="ECO:0000313" key="10">
    <source>
        <dbReference type="Proteomes" id="UP000301737"/>
    </source>
</evidence>
<dbReference type="GO" id="GO:0005829">
    <property type="term" value="C:cytosol"/>
    <property type="evidence" value="ECO:0007669"/>
    <property type="project" value="TreeGrafter"/>
</dbReference>
<dbReference type="PANTHER" id="PTHR22589">
    <property type="entry name" value="CARNITINE O-ACYLTRANSFERASE"/>
    <property type="match status" value="1"/>
</dbReference>
<dbReference type="EMBL" id="BIMX01000016">
    <property type="protein sequence ID" value="GCF00204.1"/>
    <property type="molecule type" value="Genomic_DNA"/>
</dbReference>
<keyword evidence="6" id="KW-0012">Acyltransferase</keyword>
<keyword evidence="5" id="KW-0443">Lipid metabolism</keyword>
<dbReference type="SUPFAM" id="SSF52777">
    <property type="entry name" value="CoA-dependent acyltransferases"/>
    <property type="match status" value="2"/>
</dbReference>
<comment type="caution">
    <text evidence="9">The sequence shown here is derived from an EMBL/GenBank/DDBJ whole genome shotgun (WGS) entry which is preliminary data.</text>
</comment>
<dbReference type="InterPro" id="IPR039551">
    <property type="entry name" value="Cho/carn_acyl_trans"/>
</dbReference>